<comment type="caution">
    <text evidence="1">The sequence shown here is derived from an EMBL/GenBank/DDBJ whole genome shotgun (WGS) entry which is preliminary data.</text>
</comment>
<feature type="non-terminal residue" evidence="1">
    <location>
        <position position="74"/>
    </location>
</feature>
<reference evidence="1" key="1">
    <citation type="submission" date="2023-05" db="EMBL/GenBank/DDBJ databases">
        <authorList>
            <person name="Stuckert A."/>
        </authorList>
    </citation>
    <scope>NUCLEOTIDE SEQUENCE</scope>
</reference>
<dbReference type="Proteomes" id="UP001162483">
    <property type="component" value="Unassembled WGS sequence"/>
</dbReference>
<name>A0ABN9GJM9_9NEOB</name>
<organism evidence="1 2">
    <name type="scientific">Staurois parvus</name>
    <dbReference type="NCBI Taxonomy" id="386267"/>
    <lineage>
        <taxon>Eukaryota</taxon>
        <taxon>Metazoa</taxon>
        <taxon>Chordata</taxon>
        <taxon>Craniata</taxon>
        <taxon>Vertebrata</taxon>
        <taxon>Euteleostomi</taxon>
        <taxon>Amphibia</taxon>
        <taxon>Batrachia</taxon>
        <taxon>Anura</taxon>
        <taxon>Neobatrachia</taxon>
        <taxon>Ranoidea</taxon>
        <taxon>Ranidae</taxon>
        <taxon>Staurois</taxon>
    </lineage>
</organism>
<accession>A0ABN9GJM9</accession>
<gene>
    <name evidence="1" type="ORF">SPARVUS_LOCUS13994108</name>
</gene>
<proteinExistence type="predicted"/>
<evidence type="ECO:0000313" key="2">
    <source>
        <dbReference type="Proteomes" id="UP001162483"/>
    </source>
</evidence>
<dbReference type="EMBL" id="CATNWA010018494">
    <property type="protein sequence ID" value="CAI9607726.1"/>
    <property type="molecule type" value="Genomic_DNA"/>
</dbReference>
<evidence type="ECO:0000313" key="1">
    <source>
        <dbReference type="EMBL" id="CAI9607726.1"/>
    </source>
</evidence>
<protein>
    <submittedName>
        <fullName evidence="1">Uncharacterized protein</fullName>
    </submittedName>
</protein>
<sequence>MKSPILGPYFESSQRDDCTGVCGSFCGGQVMILSSTPADRRAPPRQTGVRRATLRQTGGLCLGVRWKPDKLCAI</sequence>
<keyword evidence="2" id="KW-1185">Reference proteome</keyword>